<dbReference type="Gene3D" id="2.20.20.150">
    <property type="match status" value="1"/>
</dbReference>
<reference evidence="1" key="1">
    <citation type="submission" date="2021-05" db="EMBL/GenBank/DDBJ databases">
        <authorList>
            <person name="Alioto T."/>
            <person name="Alioto T."/>
            <person name="Gomez Garrido J."/>
        </authorList>
    </citation>
    <scope>NUCLEOTIDE SEQUENCE</scope>
</reference>
<sequence>MKLNMFNTLDNIIRTIIFLLFNIIIQIKCNSELNIKLIDDDKDLHIKQLFKDEKDVNIKLINKDKEFNVKLIKDKDNNMMNMFFYKHYPDADSSKDSVSSTMATLRHQKHYQHIMNSQHVHSSHKNNLKILYQTGSSESDLPVCTPNAVCSKLDLYQEPWLERQCRCPGKPCSNSLSASDGHTVSDKTRHFKICEPVRKLPKCRLFRDVTWTLISSEDSSSTEQILHCRCPRGAIAYLVSRQVFRRTEDSLALAFSFACSPASTLKCQRKEPCRLFSVKKRPHAIEEVNTNSLCQCGPHRYCPSHHHESVGVVAGKVYDEESVRTYSGYCLPRKSTGDEVEASYEEKN</sequence>
<name>A0A8D9E6U6_9HEMI</name>
<dbReference type="InterPro" id="IPR021633">
    <property type="entry name" value="Argos"/>
</dbReference>
<accession>A0A8D9E6U6</accession>
<protein>
    <submittedName>
        <fullName evidence="1">Protein giant-lens</fullName>
    </submittedName>
</protein>
<dbReference type="EMBL" id="HBUF01440215">
    <property type="protein sequence ID" value="CAG6742888.1"/>
    <property type="molecule type" value="Transcribed_RNA"/>
</dbReference>
<organism evidence="1">
    <name type="scientific">Cacopsylla melanoneura</name>
    <dbReference type="NCBI Taxonomy" id="428564"/>
    <lineage>
        <taxon>Eukaryota</taxon>
        <taxon>Metazoa</taxon>
        <taxon>Ecdysozoa</taxon>
        <taxon>Arthropoda</taxon>
        <taxon>Hexapoda</taxon>
        <taxon>Insecta</taxon>
        <taxon>Pterygota</taxon>
        <taxon>Neoptera</taxon>
        <taxon>Paraneoptera</taxon>
        <taxon>Hemiptera</taxon>
        <taxon>Sternorrhyncha</taxon>
        <taxon>Psylloidea</taxon>
        <taxon>Psyllidae</taxon>
        <taxon>Psyllinae</taxon>
        <taxon>Cacopsylla</taxon>
    </lineage>
</organism>
<evidence type="ECO:0000313" key="1">
    <source>
        <dbReference type="EMBL" id="CAG6742888.1"/>
    </source>
</evidence>
<proteinExistence type="predicted"/>
<dbReference type="Pfam" id="PF11581">
    <property type="entry name" value="Argos"/>
    <property type="match status" value="1"/>
</dbReference>
<dbReference type="AlphaFoldDB" id="A0A8D9E6U6"/>
<dbReference type="Gene3D" id="2.20.20.160">
    <property type="match status" value="2"/>
</dbReference>